<gene>
    <name evidence="1" type="ORF">A4U43_C02F13690</name>
</gene>
<accession>A0A5P1FI89</accession>
<evidence type="ECO:0000313" key="1">
    <source>
        <dbReference type="EMBL" id="ONK78048.1"/>
    </source>
</evidence>
<proteinExistence type="predicted"/>
<dbReference type="AlphaFoldDB" id="A0A5P1FI89"/>
<dbReference type="EMBL" id="CM007382">
    <property type="protein sequence ID" value="ONK78048.1"/>
    <property type="molecule type" value="Genomic_DNA"/>
</dbReference>
<dbReference type="Proteomes" id="UP000243459">
    <property type="component" value="Chromosome 2"/>
</dbReference>
<organism evidence="1 2">
    <name type="scientific">Asparagus officinalis</name>
    <name type="common">Garden asparagus</name>
    <dbReference type="NCBI Taxonomy" id="4686"/>
    <lineage>
        <taxon>Eukaryota</taxon>
        <taxon>Viridiplantae</taxon>
        <taxon>Streptophyta</taxon>
        <taxon>Embryophyta</taxon>
        <taxon>Tracheophyta</taxon>
        <taxon>Spermatophyta</taxon>
        <taxon>Magnoliopsida</taxon>
        <taxon>Liliopsida</taxon>
        <taxon>Asparagales</taxon>
        <taxon>Asparagaceae</taxon>
        <taxon>Asparagoideae</taxon>
        <taxon>Asparagus</taxon>
    </lineage>
</organism>
<dbReference type="Gramene" id="ONK78048">
    <property type="protein sequence ID" value="ONK78048"/>
    <property type="gene ID" value="A4U43_C02F13690"/>
</dbReference>
<protein>
    <submittedName>
        <fullName evidence="1">Uncharacterized protein</fullName>
    </submittedName>
</protein>
<sequence>MPTSSSSSSTVGRLISTADLNVYIFKGRHTEYRDFATTLNARPETVSFEDLHALLLNHEYVHGCPNVDAISPMAHLTSTQLQLLTA</sequence>
<name>A0A5P1FI89_ASPOF</name>
<keyword evidence="2" id="KW-1185">Reference proteome</keyword>
<reference evidence="2" key="1">
    <citation type="journal article" date="2017" name="Nat. Commun.">
        <title>The asparagus genome sheds light on the origin and evolution of a young Y chromosome.</title>
        <authorList>
            <person name="Harkess A."/>
            <person name="Zhou J."/>
            <person name="Xu C."/>
            <person name="Bowers J.E."/>
            <person name="Van der Hulst R."/>
            <person name="Ayyampalayam S."/>
            <person name="Mercati F."/>
            <person name="Riccardi P."/>
            <person name="McKain M.R."/>
            <person name="Kakrana A."/>
            <person name="Tang H."/>
            <person name="Ray J."/>
            <person name="Groenendijk J."/>
            <person name="Arikit S."/>
            <person name="Mathioni S.M."/>
            <person name="Nakano M."/>
            <person name="Shan H."/>
            <person name="Telgmann-Rauber A."/>
            <person name="Kanno A."/>
            <person name="Yue Z."/>
            <person name="Chen H."/>
            <person name="Li W."/>
            <person name="Chen Y."/>
            <person name="Xu X."/>
            <person name="Zhang Y."/>
            <person name="Luo S."/>
            <person name="Chen H."/>
            <person name="Gao J."/>
            <person name="Mao Z."/>
            <person name="Pires J.C."/>
            <person name="Luo M."/>
            <person name="Kudrna D."/>
            <person name="Wing R.A."/>
            <person name="Meyers B.C."/>
            <person name="Yi K."/>
            <person name="Kong H."/>
            <person name="Lavrijsen P."/>
            <person name="Sunseri F."/>
            <person name="Falavigna A."/>
            <person name="Ye Y."/>
            <person name="Leebens-Mack J.H."/>
            <person name="Chen G."/>
        </authorList>
    </citation>
    <scope>NUCLEOTIDE SEQUENCE [LARGE SCALE GENOMIC DNA]</scope>
    <source>
        <strain evidence="2">cv. DH0086</strain>
    </source>
</reference>
<evidence type="ECO:0000313" key="2">
    <source>
        <dbReference type="Proteomes" id="UP000243459"/>
    </source>
</evidence>